<dbReference type="GO" id="GO:0006281">
    <property type="term" value="P:DNA repair"/>
    <property type="evidence" value="ECO:0007669"/>
    <property type="project" value="InterPro"/>
</dbReference>
<sequence>MDSPNSLVLSSDLPWFGLPSPNEEVVPNHFSRFSAEDLDADLIVQEPTFIIDENKPLYEGAPITPKESLTAIFAFTQSEHFSGAGLGRLLSLISLHLPEQNNFFQSSRDLFKLQEHHEEPVNISFFCSICYKSRTSSSDLCDVCSDEKRSVSMFIHFPLVPQIKRMCRRPNFFRDIEYKSTRVKQNDNNLEDIYDGQAYKEAEKQFSVGDTNLTLTWNTDGLQIFNSSLMSLWPFYFVINELSPKKRYLTENMLIGGIWCGVTKPHPNLSLKHICNDLKVLQNGINIDENSVTKVFVKLLCGTCDAPARAYFLNTKTHSGFYSCHLCLCRGENSEESEDVTVFPFQNNFAPRTLRQYHDNVKFAVENRVLHKPQLQNDERCCGIKGPSILSYMVDDLFQSTAIDSMHCIFWGVTRQILTLLFDKTYKDEPFSVYAKIKTVNERILNIEPPHFLDRMPEPVDKLIHWKASMLRAFLFNYGLCVLYGVLSPIYFEHLVFFVSGVAKSNSSSVSPEDIEKASLLLSSFVQKFEVLYGKRHMSHNLHMVLHLSQNLQYLAPLWVTTVLSMKI</sequence>
<reference evidence="2" key="1">
    <citation type="submission" date="2021-07" db="EMBL/GenBank/DDBJ databases">
        <authorList>
            <person name="Catto M.A."/>
            <person name="Jacobson A."/>
            <person name="Kennedy G."/>
            <person name="Labadie P."/>
            <person name="Hunt B.G."/>
            <person name="Srinivasan R."/>
        </authorList>
    </citation>
    <scope>NUCLEOTIDE SEQUENCE</scope>
    <source>
        <strain evidence="2">PL_HMW_Pooled</strain>
        <tissue evidence="2">Head</tissue>
    </source>
</reference>
<dbReference type="AlphaFoldDB" id="A0AAE1HC50"/>
<reference evidence="2" key="2">
    <citation type="journal article" date="2023" name="BMC Genomics">
        <title>Pest status, molecular evolution, and epigenetic factors derived from the genome assembly of Frankliniella fusca, a thysanopteran phytovirus vector.</title>
        <authorList>
            <person name="Catto M.A."/>
            <person name="Labadie P.E."/>
            <person name="Jacobson A.L."/>
            <person name="Kennedy G.G."/>
            <person name="Srinivasan R."/>
            <person name="Hunt B.G."/>
        </authorList>
    </citation>
    <scope>NUCLEOTIDE SEQUENCE</scope>
    <source>
        <strain evidence="2">PL_HMW_Pooled</strain>
    </source>
</reference>
<dbReference type="PANTHER" id="PTHR46579:SF1">
    <property type="entry name" value="F5_8 TYPE C DOMAIN-CONTAINING PROTEIN"/>
    <property type="match status" value="1"/>
</dbReference>
<organism evidence="2 3">
    <name type="scientific">Frankliniella fusca</name>
    <dbReference type="NCBI Taxonomy" id="407009"/>
    <lineage>
        <taxon>Eukaryota</taxon>
        <taxon>Metazoa</taxon>
        <taxon>Ecdysozoa</taxon>
        <taxon>Arthropoda</taxon>
        <taxon>Hexapoda</taxon>
        <taxon>Insecta</taxon>
        <taxon>Pterygota</taxon>
        <taxon>Neoptera</taxon>
        <taxon>Paraneoptera</taxon>
        <taxon>Thysanoptera</taxon>
        <taxon>Terebrantia</taxon>
        <taxon>Thripoidea</taxon>
        <taxon>Thripidae</taxon>
        <taxon>Frankliniella</taxon>
    </lineage>
</organism>
<comment type="caution">
    <text evidence="2">The sequence shown here is derived from an EMBL/GenBank/DDBJ whole genome shotgun (WGS) entry which is preliminary data.</text>
</comment>
<evidence type="ECO:0000259" key="1">
    <source>
        <dbReference type="PROSITE" id="PS01300"/>
    </source>
</evidence>
<dbReference type="Pfam" id="PF06869">
    <property type="entry name" value="DUF1258"/>
    <property type="match status" value="1"/>
</dbReference>
<proteinExistence type="predicted"/>
<evidence type="ECO:0000313" key="2">
    <source>
        <dbReference type="EMBL" id="KAK3918031.1"/>
    </source>
</evidence>
<dbReference type="GO" id="GO:0006310">
    <property type="term" value="P:DNA recombination"/>
    <property type="evidence" value="ECO:0007669"/>
    <property type="project" value="InterPro"/>
</dbReference>
<name>A0AAE1HC50_9NEOP</name>
<accession>A0AAE1HC50</accession>
<dbReference type="EMBL" id="JAHWGI010000844">
    <property type="protein sequence ID" value="KAK3918031.1"/>
    <property type="molecule type" value="Genomic_DNA"/>
</dbReference>
<protein>
    <submittedName>
        <fullName evidence="2">TBC1 domain family member 23</fullName>
    </submittedName>
</protein>
<evidence type="ECO:0000313" key="3">
    <source>
        <dbReference type="Proteomes" id="UP001219518"/>
    </source>
</evidence>
<dbReference type="InterPro" id="IPR009667">
    <property type="entry name" value="DUF1258"/>
</dbReference>
<feature type="domain" description="RecR protein" evidence="1">
    <location>
        <begin position="127"/>
        <end position="150"/>
    </location>
</feature>
<keyword evidence="3" id="KW-1185">Reference proteome</keyword>
<gene>
    <name evidence="2" type="ORF">KUF71_007411</name>
</gene>
<dbReference type="InterPro" id="IPR015967">
    <property type="entry name" value="Rcmb_RecR_Znf"/>
</dbReference>
<dbReference type="PANTHER" id="PTHR46579">
    <property type="entry name" value="F5/8 TYPE C DOMAIN-CONTAINING PROTEIN-RELATED"/>
    <property type="match status" value="1"/>
</dbReference>
<dbReference type="GO" id="GO:0046872">
    <property type="term" value="F:metal ion binding"/>
    <property type="evidence" value="ECO:0007669"/>
    <property type="project" value="InterPro"/>
</dbReference>
<dbReference type="PROSITE" id="PS01300">
    <property type="entry name" value="RECR"/>
    <property type="match status" value="1"/>
</dbReference>
<dbReference type="Proteomes" id="UP001219518">
    <property type="component" value="Unassembled WGS sequence"/>
</dbReference>